<protein>
    <submittedName>
        <fullName evidence="1">Uncharacterized protein</fullName>
    </submittedName>
</protein>
<dbReference type="VEuPathDB" id="TriTrypDB:TRSC58_00209"/>
<comment type="caution">
    <text evidence="1">The sequence shown here is derived from an EMBL/GenBank/DDBJ whole genome shotgun (WGS) entry which is preliminary data.</text>
</comment>
<dbReference type="OrthoDB" id="272799at2759"/>
<evidence type="ECO:0000313" key="1">
    <source>
        <dbReference type="EMBL" id="RNF12345.1"/>
    </source>
</evidence>
<dbReference type="GeneID" id="40324289"/>
<dbReference type="RefSeq" id="XP_029242698.1">
    <property type="nucleotide sequence ID" value="XM_029377438.1"/>
</dbReference>
<evidence type="ECO:0000313" key="2">
    <source>
        <dbReference type="Proteomes" id="UP000283634"/>
    </source>
</evidence>
<sequence>MGKSATVRVLYRSRLRPVIMCNEYQKGTLLVCKQTLEAVTREVLKEKYRQTIVLRAALPLRLGFAEELLRSGELNRKGMSWTDVVIDAAAFVAEVQQRVEKKLADQVIILRVNMKVF</sequence>
<keyword evidence="2" id="KW-1185">Reference proteome</keyword>
<dbReference type="AlphaFoldDB" id="A0A3R7NV93"/>
<accession>A0A3R7NV93</accession>
<gene>
    <name evidence="1" type="ORF">TraAM80_00356</name>
</gene>
<proteinExistence type="predicted"/>
<organism evidence="1 2">
    <name type="scientific">Trypanosoma rangeli</name>
    <dbReference type="NCBI Taxonomy" id="5698"/>
    <lineage>
        <taxon>Eukaryota</taxon>
        <taxon>Discoba</taxon>
        <taxon>Euglenozoa</taxon>
        <taxon>Kinetoplastea</taxon>
        <taxon>Metakinetoplastina</taxon>
        <taxon>Trypanosomatida</taxon>
        <taxon>Trypanosomatidae</taxon>
        <taxon>Trypanosoma</taxon>
        <taxon>Herpetosoma</taxon>
    </lineage>
</organism>
<dbReference type="Proteomes" id="UP000283634">
    <property type="component" value="Unassembled WGS sequence"/>
</dbReference>
<dbReference type="EMBL" id="MKGL01000006">
    <property type="protein sequence ID" value="RNF12345.1"/>
    <property type="molecule type" value="Genomic_DNA"/>
</dbReference>
<name>A0A3R7NV93_TRYRA</name>
<reference evidence="1 2" key="1">
    <citation type="journal article" date="2018" name="BMC Genomics">
        <title>Genomic comparison of Trypanosoma conorhini and Trypanosoma rangeli to Trypanosoma cruzi strains of high and low virulence.</title>
        <authorList>
            <person name="Bradwell K.R."/>
            <person name="Koparde V.N."/>
            <person name="Matveyev A.V."/>
            <person name="Serrano M.G."/>
            <person name="Alves J.M."/>
            <person name="Parikh H."/>
            <person name="Huang B."/>
            <person name="Lee V."/>
            <person name="Espinosa-Alvarez O."/>
            <person name="Ortiz P.A."/>
            <person name="Costa-Martins A.G."/>
            <person name="Teixeira M.M."/>
            <person name="Buck G.A."/>
        </authorList>
    </citation>
    <scope>NUCLEOTIDE SEQUENCE [LARGE SCALE GENOMIC DNA]</scope>
    <source>
        <strain evidence="1 2">AM80</strain>
    </source>
</reference>